<reference evidence="1 2" key="1">
    <citation type="submission" date="2024-11" db="EMBL/GenBank/DDBJ databases">
        <authorList>
            <person name="Kaparullina E.N."/>
            <person name="Delegan Y.A."/>
            <person name="Doronina N.V."/>
        </authorList>
    </citation>
    <scope>NUCLEOTIDE SEQUENCE [LARGE SCALE GENOMIC DNA]</scope>
    <source>
        <strain evidence="1 2">7sh_L</strain>
    </source>
</reference>
<comment type="caution">
    <text evidence="1">The sequence shown here is derived from an EMBL/GenBank/DDBJ whole genome shotgun (WGS) entry which is preliminary data.</text>
</comment>
<dbReference type="Proteomes" id="UP001617669">
    <property type="component" value="Unassembled WGS sequence"/>
</dbReference>
<evidence type="ECO:0000313" key="2">
    <source>
        <dbReference type="Proteomes" id="UP001617669"/>
    </source>
</evidence>
<gene>
    <name evidence="1" type="ORF">ACIKP9_04405</name>
</gene>
<sequence length="227" mass="25695">MSLTDQQKIDLFDRIWQEYVSTHGLGGMAKSDFDALLLWEYAQALQTADTFRLSAIFRIRESRAKSLLESAAIKFGQLTEAEAWTQLLAALAQVDYHVESVEKGQMRFHLKTPLLFRHLQNQARLVDDSLSFNAASEYVVGNLSTLYRILDRCWEEGMFGQEWQGKRLEQARQNIRAIIGNIGQQIAENHLEALKSRKKSKLPAILEYGSKLSGIGSFIKGLLDSAS</sequence>
<evidence type="ECO:0000313" key="1">
    <source>
        <dbReference type="EMBL" id="MFJ5445462.1"/>
    </source>
</evidence>
<organism evidence="1 2">
    <name type="scientific">Methylobacillus methanolivorans</name>
    <dbReference type="NCBI Taxonomy" id="1848927"/>
    <lineage>
        <taxon>Bacteria</taxon>
        <taxon>Pseudomonadati</taxon>
        <taxon>Pseudomonadota</taxon>
        <taxon>Betaproteobacteria</taxon>
        <taxon>Nitrosomonadales</taxon>
        <taxon>Methylophilaceae</taxon>
        <taxon>Methylobacillus</taxon>
    </lineage>
</organism>
<name>A0ABW8GJU6_9PROT</name>
<proteinExistence type="predicted"/>
<protein>
    <submittedName>
        <fullName evidence="1">Uncharacterized protein</fullName>
    </submittedName>
</protein>
<accession>A0ABW8GJU6</accession>
<dbReference type="EMBL" id="JBIWXY010000001">
    <property type="protein sequence ID" value="MFJ5445462.1"/>
    <property type="molecule type" value="Genomic_DNA"/>
</dbReference>
<dbReference type="RefSeq" id="WP_400879796.1">
    <property type="nucleotide sequence ID" value="NZ_JBIWXY010000001.1"/>
</dbReference>
<keyword evidence="2" id="KW-1185">Reference proteome</keyword>